<protein>
    <submittedName>
        <fullName evidence="1">Uncharacterized protein</fullName>
    </submittedName>
</protein>
<gene>
    <name evidence="1" type="ORF">GCM10017668_25180</name>
</gene>
<name>A0A7G1NHX5_9ACTN</name>
<sequence length="79" mass="8691">MKPGGREAVRAWGPRRAPARARVVRLHVPLPRAVSPSRRRGARAETDLREAVRNRLFVADGLDIPRRRPGLGPQGGVTP</sequence>
<dbReference type="Proteomes" id="UP000516373">
    <property type="component" value="Chromosome"/>
</dbReference>
<proteinExistence type="predicted"/>
<evidence type="ECO:0000313" key="2">
    <source>
        <dbReference type="Proteomes" id="UP000516373"/>
    </source>
</evidence>
<accession>A0A7G1NHX5</accession>
<dbReference type="AlphaFoldDB" id="A0A7G1NHX5"/>
<reference evidence="1 2" key="1">
    <citation type="journal article" date="2014" name="Int. J. Syst. Evol. Microbiol.">
        <title>Complete genome sequence of Corynebacterium casei LMG S-19264T (=DSM 44701T), isolated from a smear-ripened cheese.</title>
        <authorList>
            <consortium name="US DOE Joint Genome Institute (JGI-PGF)"/>
            <person name="Walter F."/>
            <person name="Albersmeier A."/>
            <person name="Kalinowski J."/>
            <person name="Ruckert C."/>
        </authorList>
    </citation>
    <scope>NUCLEOTIDE SEQUENCE [LARGE SCALE GENOMIC DNA]</scope>
    <source>
        <strain evidence="1 2">JCM 4255</strain>
    </source>
</reference>
<organism evidence="1 2">
    <name type="scientific">Streptomyces tuirus</name>
    <dbReference type="NCBI Taxonomy" id="68278"/>
    <lineage>
        <taxon>Bacteria</taxon>
        <taxon>Bacillati</taxon>
        <taxon>Actinomycetota</taxon>
        <taxon>Actinomycetes</taxon>
        <taxon>Kitasatosporales</taxon>
        <taxon>Streptomycetaceae</taxon>
        <taxon>Streptomyces</taxon>
    </lineage>
</organism>
<dbReference type="KEGG" id="stui:GCM10017668_25180"/>
<dbReference type="EMBL" id="AP023439">
    <property type="protein sequence ID" value="BCL20675.1"/>
    <property type="molecule type" value="Genomic_DNA"/>
</dbReference>
<evidence type="ECO:0000313" key="1">
    <source>
        <dbReference type="EMBL" id="BCL20675.1"/>
    </source>
</evidence>